<name>A0ABU3SS54_9ALTE</name>
<organism evidence="2 3">
    <name type="scientific">Paraglaciecola aquimarina</name>
    <dbReference type="NCBI Taxonomy" id="1235557"/>
    <lineage>
        <taxon>Bacteria</taxon>
        <taxon>Pseudomonadati</taxon>
        <taxon>Pseudomonadota</taxon>
        <taxon>Gammaproteobacteria</taxon>
        <taxon>Alteromonadales</taxon>
        <taxon>Alteromonadaceae</taxon>
        <taxon>Paraglaciecola</taxon>
    </lineage>
</organism>
<gene>
    <name evidence="2" type="ORF">RS130_01945</name>
</gene>
<dbReference type="RefSeq" id="WP_316024554.1">
    <property type="nucleotide sequence ID" value="NZ_JAWDIO010000002.1"/>
</dbReference>
<dbReference type="EMBL" id="JAWDIO010000002">
    <property type="protein sequence ID" value="MDU0352847.1"/>
    <property type="molecule type" value="Genomic_DNA"/>
</dbReference>
<evidence type="ECO:0000313" key="2">
    <source>
        <dbReference type="EMBL" id="MDU0352847.1"/>
    </source>
</evidence>
<keyword evidence="1" id="KW-0472">Membrane</keyword>
<keyword evidence="1" id="KW-1133">Transmembrane helix</keyword>
<keyword evidence="1" id="KW-0812">Transmembrane</keyword>
<comment type="caution">
    <text evidence="2">The sequence shown here is derived from an EMBL/GenBank/DDBJ whole genome shotgun (WGS) entry which is preliminary data.</text>
</comment>
<accession>A0ABU3SS54</accession>
<keyword evidence="3" id="KW-1185">Reference proteome</keyword>
<evidence type="ECO:0000256" key="1">
    <source>
        <dbReference type="SAM" id="Phobius"/>
    </source>
</evidence>
<dbReference type="Proteomes" id="UP001247805">
    <property type="component" value="Unassembled WGS sequence"/>
</dbReference>
<protein>
    <submittedName>
        <fullName evidence="2">Uncharacterized protein</fullName>
    </submittedName>
</protein>
<feature type="transmembrane region" description="Helical" evidence="1">
    <location>
        <begin position="70"/>
        <end position="95"/>
    </location>
</feature>
<sequence>MNFWLALISILVGCAICSPLFKYMFKAISSNAPEFDAGYKKVVKRDATEDFVSGYGSRDTTVNQFAAANFVVLLIPFIPACFIAVPIYCLLNWLYQHAI</sequence>
<proteinExistence type="predicted"/>
<evidence type="ECO:0000313" key="3">
    <source>
        <dbReference type="Proteomes" id="UP001247805"/>
    </source>
</evidence>
<reference evidence="2 3" key="1">
    <citation type="submission" date="2023-10" db="EMBL/GenBank/DDBJ databases">
        <title>Glaciecola aquimarina strain GGW-M5 nov., isolated from a coastal seawater.</title>
        <authorList>
            <person name="Bayburt H."/>
            <person name="Kim J.M."/>
            <person name="Choi B.J."/>
            <person name="Jeon C.O."/>
        </authorList>
    </citation>
    <scope>NUCLEOTIDE SEQUENCE [LARGE SCALE GENOMIC DNA]</scope>
    <source>
        <strain evidence="2 3">KCTC 32108</strain>
    </source>
</reference>